<evidence type="ECO:0000256" key="1">
    <source>
        <dbReference type="SAM" id="MobiDB-lite"/>
    </source>
</evidence>
<dbReference type="STRING" id="135651.G0MC21"/>
<feature type="compositionally biased region" description="Acidic residues" evidence="1">
    <location>
        <begin position="49"/>
        <end position="59"/>
    </location>
</feature>
<protein>
    <submittedName>
        <fullName evidence="2">Uncharacterized protein</fullName>
    </submittedName>
</protein>
<reference evidence="3" key="1">
    <citation type="submission" date="2011-07" db="EMBL/GenBank/DDBJ databases">
        <authorList>
            <consortium name="Caenorhabditis brenneri Sequencing and Analysis Consortium"/>
            <person name="Wilson R.K."/>
        </authorList>
    </citation>
    <scope>NUCLEOTIDE SEQUENCE [LARGE SCALE GENOMIC DNA]</scope>
    <source>
        <strain evidence="3">PB2801</strain>
    </source>
</reference>
<dbReference type="OrthoDB" id="5853784at2759"/>
<proteinExistence type="predicted"/>
<accession>G0MC21</accession>
<dbReference type="AlphaFoldDB" id="G0MC21"/>
<keyword evidence="3" id="KW-1185">Reference proteome</keyword>
<dbReference type="FunCoup" id="G0MC21">
    <property type="interactions" value="1905"/>
</dbReference>
<gene>
    <name evidence="2" type="ORF">CAEBREN_13990</name>
</gene>
<dbReference type="OMA" id="DYCTSEY"/>
<dbReference type="InParanoid" id="G0MC21"/>
<dbReference type="Proteomes" id="UP000008068">
    <property type="component" value="Unassembled WGS sequence"/>
</dbReference>
<feature type="region of interest" description="Disordered" evidence="1">
    <location>
        <begin position="26"/>
        <end position="74"/>
    </location>
</feature>
<sequence>MYSLVFLLDNNKMGATIVKLINEDSSVDRNDDNDFDLEQGESPDSTSWDSDDSTTDDFSVEERTGMTPNPNDPYIVEKRFVAGSNEYFYNIVKRK</sequence>
<dbReference type="EMBL" id="GL379789">
    <property type="protein sequence ID" value="EGT45775.1"/>
    <property type="molecule type" value="Genomic_DNA"/>
</dbReference>
<evidence type="ECO:0000313" key="2">
    <source>
        <dbReference type="EMBL" id="EGT45775.1"/>
    </source>
</evidence>
<dbReference type="HOGENOM" id="CLU_2500041_0_0_1"/>
<organism evidence="3">
    <name type="scientific">Caenorhabditis brenneri</name>
    <name type="common">Nematode worm</name>
    <dbReference type="NCBI Taxonomy" id="135651"/>
    <lineage>
        <taxon>Eukaryota</taxon>
        <taxon>Metazoa</taxon>
        <taxon>Ecdysozoa</taxon>
        <taxon>Nematoda</taxon>
        <taxon>Chromadorea</taxon>
        <taxon>Rhabditida</taxon>
        <taxon>Rhabditina</taxon>
        <taxon>Rhabditomorpha</taxon>
        <taxon>Rhabditoidea</taxon>
        <taxon>Rhabditidae</taxon>
        <taxon>Peloderinae</taxon>
        <taxon>Caenorhabditis</taxon>
    </lineage>
</organism>
<evidence type="ECO:0000313" key="3">
    <source>
        <dbReference type="Proteomes" id="UP000008068"/>
    </source>
</evidence>
<dbReference type="eggNOG" id="ENOG502TJ0K">
    <property type="taxonomic scope" value="Eukaryota"/>
</dbReference>
<name>G0MC21_CAEBE</name>